<dbReference type="Proteomes" id="UP000438476">
    <property type="component" value="Unassembled WGS sequence"/>
</dbReference>
<reference evidence="1 2" key="1">
    <citation type="submission" date="2019-12" db="EMBL/GenBank/DDBJ databases">
        <title>Genomic-based taxomic classification of the family Erythrobacteraceae.</title>
        <authorList>
            <person name="Xu L."/>
        </authorList>
    </citation>
    <scope>NUCLEOTIDE SEQUENCE [LARGE SCALE GENOMIC DNA]</scope>
    <source>
        <strain evidence="1 2">LMG 29518</strain>
    </source>
</reference>
<evidence type="ECO:0000313" key="1">
    <source>
        <dbReference type="EMBL" id="MXO64418.1"/>
    </source>
</evidence>
<dbReference type="EMBL" id="WTYT01000001">
    <property type="protein sequence ID" value="MXO64418.1"/>
    <property type="molecule type" value="Genomic_DNA"/>
</dbReference>
<proteinExistence type="predicted"/>
<sequence length="212" mass="23208">MLESLPLVERLALAYGSAKGRDVLLPIFACDARLSQIVRQKREPVLAQMRLAWWREMLEKPADQLPKGDAVLDALSHWPERGQLASLVSGWEMLLQEELDAAAIEAFVDGRANAVRLAALQIDSGNNADVQTAAQYWALGDLAANLGPSDERERVRRQADDLPRNIARLPRSLRPVFILGKLGQRALDADGAPLLSGPKSMLTIARLGIAGF</sequence>
<comment type="caution">
    <text evidence="1">The sequence shown here is derived from an EMBL/GenBank/DDBJ whole genome shotgun (WGS) entry which is preliminary data.</text>
</comment>
<dbReference type="AlphaFoldDB" id="A0A6I4T0F7"/>
<evidence type="ECO:0008006" key="3">
    <source>
        <dbReference type="Google" id="ProtNLM"/>
    </source>
</evidence>
<evidence type="ECO:0000313" key="2">
    <source>
        <dbReference type="Proteomes" id="UP000438476"/>
    </source>
</evidence>
<gene>
    <name evidence="1" type="ORF">GRI91_01420</name>
</gene>
<keyword evidence="2" id="KW-1185">Reference proteome</keyword>
<accession>A0A6I4T0F7</accession>
<name>A0A6I4T0F7_9SPHN</name>
<protein>
    <recommendedName>
        <fullName evidence="3">Phytoene synthase</fullName>
    </recommendedName>
</protein>
<organism evidence="1 2">
    <name type="scientific">Altericroceibacterium endophyticum</name>
    <dbReference type="NCBI Taxonomy" id="1808508"/>
    <lineage>
        <taxon>Bacteria</taxon>
        <taxon>Pseudomonadati</taxon>
        <taxon>Pseudomonadota</taxon>
        <taxon>Alphaproteobacteria</taxon>
        <taxon>Sphingomonadales</taxon>
        <taxon>Erythrobacteraceae</taxon>
        <taxon>Altericroceibacterium</taxon>
    </lineage>
</organism>